<dbReference type="CDD" id="cd00067">
    <property type="entry name" value="GAL4"/>
    <property type="match status" value="1"/>
</dbReference>
<comment type="caution">
    <text evidence="6">The sequence shown here is derived from an EMBL/GenBank/DDBJ whole genome shotgun (WGS) entry which is preliminary data.</text>
</comment>
<evidence type="ECO:0000313" key="6">
    <source>
        <dbReference type="EMBL" id="KAF1846327.1"/>
    </source>
</evidence>
<sequence>MSDFYTPSDQPPGSAEVNKRKQHPQQPRQLLSCTKCRERKVKCDRTKPCSACCARGAPKECHFVAEGGDYAPIQQSYELRKLRAENLRLKERLRASQIPIEDDDSDPAATPESQHGERSASSKKRRAAKQKRFQGSEWQDSIYFGSPGLASVVTDFASVNLNPASASLSHLMPRGLDMYAPRNPPPHPFATIFKATPEECIPELLSVLPPKEELLEYLSFFEKRVNICSFPHVPVEITRSEVERFLSEERKNAQMYPDMLALLFAAIALGAQHSVWDKSGEQWNGEVMDAEMRRGDVYIAAAMQALRLASFMHKPTLLGIQTLIMIGPYLTNSGRFLEAWTLFGTTIRLAHSIGLHRHPKYLDPAPPTQRECSIRQTLWWWMLHMDEQYSMTLGRPLGISGIGDCPWPQELTTDTAMLRFGEFVNHFTILTRQILSSDRLTLQKIDDFTEALRGLLDTMPETLQFDESWCRPDTAIPDWPLSAMSAVYYCKTHTYLILLNRQRIDRNTVHAQSPYSRNTASSFRPINRTPSSYPSTPTSSKASLRGRPLVLSSSEDILSAFVFFYHRVPAALIDWTIGQQAFNSCMILLLDAIENTKITAGAMKVERAFAVFKELEDNHVHKLAALAVDRISWGLQELHRVVQSASSTGGQQGVRVGMETAGPSEATHGSGHVNTVMGNTGLLLLEDPGLQAFVQEDWAPIAWAIPGGTSNIMKEQEQQSQAEARQMSGLKAEDDVYRFRSPEVMQGMRRSTTTRSAPMRYATLSEEDSKPQPYTAPTSPATLAASMQQQHHDAQATATRGRRERQPPQGYQQFHPPHLPHAREYESASATGTSSSSGWGYEAIPSASSTIQQHGNLPLTSPDPSSADSPAATRLPGTPLSAAISATMAGSEPASLHAFLEAIPTTNIVNPSVHPPFAARPAAPMSSIAGSSMNFSPVSPGALHGMVQQQPQQLVFPFTSQFSNATPTTMAEQMDLDEWQRYVGSSRG</sequence>
<proteinExistence type="predicted"/>
<evidence type="ECO:0000256" key="4">
    <source>
        <dbReference type="SAM" id="MobiDB-lite"/>
    </source>
</evidence>
<dbReference type="InterPro" id="IPR036864">
    <property type="entry name" value="Zn2-C6_fun-type_DNA-bd_sf"/>
</dbReference>
<keyword evidence="7" id="KW-1185">Reference proteome</keyword>
<dbReference type="GO" id="GO:0005634">
    <property type="term" value="C:nucleus"/>
    <property type="evidence" value="ECO:0007669"/>
    <property type="project" value="UniProtKB-SubCell"/>
</dbReference>
<keyword evidence="3" id="KW-0539">Nucleus</keyword>
<feature type="region of interest" description="Disordered" evidence="4">
    <location>
        <begin position="763"/>
        <end position="819"/>
    </location>
</feature>
<feature type="region of interest" description="Disordered" evidence="4">
    <location>
        <begin position="98"/>
        <end position="133"/>
    </location>
</feature>
<dbReference type="SMART" id="SM00906">
    <property type="entry name" value="Fungal_trans"/>
    <property type="match status" value="1"/>
</dbReference>
<dbReference type="PROSITE" id="PS50048">
    <property type="entry name" value="ZN2_CY6_FUNGAL_2"/>
    <property type="match status" value="1"/>
</dbReference>
<feature type="region of interest" description="Disordered" evidence="4">
    <location>
        <begin position="1"/>
        <end position="29"/>
    </location>
</feature>
<gene>
    <name evidence="6" type="ORF">K460DRAFT_356017</name>
</gene>
<feature type="compositionally biased region" description="Basic residues" evidence="4">
    <location>
        <begin position="121"/>
        <end position="132"/>
    </location>
</feature>
<dbReference type="PANTHER" id="PTHR31001:SF81">
    <property type="entry name" value="ZN(II)2CYS6 TRANSCRIPTION FACTOR"/>
    <property type="match status" value="1"/>
</dbReference>
<dbReference type="Pfam" id="PF00172">
    <property type="entry name" value="Zn_clus"/>
    <property type="match status" value="1"/>
</dbReference>
<evidence type="ECO:0000313" key="7">
    <source>
        <dbReference type="Proteomes" id="UP000800039"/>
    </source>
</evidence>
<accession>A0A9P4GJB1</accession>
<dbReference type="OrthoDB" id="1747771at2759"/>
<dbReference type="InterPro" id="IPR050613">
    <property type="entry name" value="Sec_Metabolite_Reg"/>
</dbReference>
<dbReference type="SMART" id="SM00066">
    <property type="entry name" value="GAL4"/>
    <property type="match status" value="1"/>
</dbReference>
<evidence type="ECO:0000256" key="2">
    <source>
        <dbReference type="ARBA" id="ARBA00022723"/>
    </source>
</evidence>
<dbReference type="AlphaFoldDB" id="A0A9P4GJB1"/>
<dbReference type="GO" id="GO:0000981">
    <property type="term" value="F:DNA-binding transcription factor activity, RNA polymerase II-specific"/>
    <property type="evidence" value="ECO:0007669"/>
    <property type="project" value="InterPro"/>
</dbReference>
<dbReference type="GO" id="GO:0008270">
    <property type="term" value="F:zinc ion binding"/>
    <property type="evidence" value="ECO:0007669"/>
    <property type="project" value="InterPro"/>
</dbReference>
<dbReference type="Gene3D" id="4.10.240.10">
    <property type="entry name" value="Zn(2)-C6 fungal-type DNA-binding domain"/>
    <property type="match status" value="1"/>
</dbReference>
<dbReference type="InterPro" id="IPR001138">
    <property type="entry name" value="Zn2Cys6_DnaBD"/>
</dbReference>
<dbReference type="GO" id="GO:0006351">
    <property type="term" value="P:DNA-templated transcription"/>
    <property type="evidence" value="ECO:0007669"/>
    <property type="project" value="InterPro"/>
</dbReference>
<name>A0A9P4GJB1_9PLEO</name>
<feature type="compositionally biased region" description="Low complexity" evidence="4">
    <location>
        <begin position="529"/>
        <end position="540"/>
    </location>
</feature>
<dbReference type="Pfam" id="PF04082">
    <property type="entry name" value="Fungal_trans"/>
    <property type="match status" value="1"/>
</dbReference>
<evidence type="ECO:0000256" key="1">
    <source>
        <dbReference type="ARBA" id="ARBA00004123"/>
    </source>
</evidence>
<dbReference type="Proteomes" id="UP000800039">
    <property type="component" value="Unassembled WGS sequence"/>
</dbReference>
<dbReference type="InterPro" id="IPR007219">
    <property type="entry name" value="XnlR_reg_dom"/>
</dbReference>
<dbReference type="PROSITE" id="PS00463">
    <property type="entry name" value="ZN2_CY6_FUNGAL_1"/>
    <property type="match status" value="1"/>
</dbReference>
<evidence type="ECO:0000256" key="3">
    <source>
        <dbReference type="ARBA" id="ARBA00023242"/>
    </source>
</evidence>
<organism evidence="6 7">
    <name type="scientific">Cucurbitaria berberidis CBS 394.84</name>
    <dbReference type="NCBI Taxonomy" id="1168544"/>
    <lineage>
        <taxon>Eukaryota</taxon>
        <taxon>Fungi</taxon>
        <taxon>Dikarya</taxon>
        <taxon>Ascomycota</taxon>
        <taxon>Pezizomycotina</taxon>
        <taxon>Dothideomycetes</taxon>
        <taxon>Pleosporomycetidae</taxon>
        <taxon>Pleosporales</taxon>
        <taxon>Pleosporineae</taxon>
        <taxon>Cucurbitariaceae</taxon>
        <taxon>Cucurbitaria</taxon>
    </lineage>
</organism>
<dbReference type="GeneID" id="63849171"/>
<feature type="domain" description="Zn(2)-C6 fungal-type" evidence="5">
    <location>
        <begin position="32"/>
        <end position="63"/>
    </location>
</feature>
<protein>
    <recommendedName>
        <fullName evidence="5">Zn(2)-C6 fungal-type domain-containing protein</fullName>
    </recommendedName>
</protein>
<feature type="compositionally biased region" description="Polar residues" evidence="4">
    <location>
        <begin position="510"/>
        <end position="524"/>
    </location>
</feature>
<evidence type="ECO:0000259" key="5">
    <source>
        <dbReference type="PROSITE" id="PS50048"/>
    </source>
</evidence>
<feature type="region of interest" description="Disordered" evidence="4">
    <location>
        <begin position="510"/>
        <end position="543"/>
    </location>
</feature>
<feature type="region of interest" description="Disordered" evidence="4">
    <location>
        <begin position="852"/>
        <end position="877"/>
    </location>
</feature>
<comment type="subcellular location">
    <subcellularLocation>
        <location evidence="1">Nucleus</location>
    </subcellularLocation>
</comment>
<dbReference type="GO" id="GO:0003677">
    <property type="term" value="F:DNA binding"/>
    <property type="evidence" value="ECO:0007669"/>
    <property type="project" value="InterPro"/>
</dbReference>
<dbReference type="CDD" id="cd12148">
    <property type="entry name" value="fungal_TF_MHR"/>
    <property type="match status" value="1"/>
</dbReference>
<dbReference type="EMBL" id="ML976616">
    <property type="protein sequence ID" value="KAF1846327.1"/>
    <property type="molecule type" value="Genomic_DNA"/>
</dbReference>
<keyword evidence="2" id="KW-0479">Metal-binding</keyword>
<reference evidence="6" key="1">
    <citation type="submission" date="2020-01" db="EMBL/GenBank/DDBJ databases">
        <authorList>
            <consortium name="DOE Joint Genome Institute"/>
            <person name="Haridas S."/>
            <person name="Albert R."/>
            <person name="Binder M."/>
            <person name="Bloem J."/>
            <person name="Labutti K."/>
            <person name="Salamov A."/>
            <person name="Andreopoulos B."/>
            <person name="Baker S.E."/>
            <person name="Barry K."/>
            <person name="Bills G."/>
            <person name="Bluhm B.H."/>
            <person name="Cannon C."/>
            <person name="Castanera R."/>
            <person name="Culley D.E."/>
            <person name="Daum C."/>
            <person name="Ezra D."/>
            <person name="Gonzalez J.B."/>
            <person name="Henrissat B."/>
            <person name="Kuo A."/>
            <person name="Liang C."/>
            <person name="Lipzen A."/>
            <person name="Lutzoni F."/>
            <person name="Magnuson J."/>
            <person name="Mondo S."/>
            <person name="Nolan M."/>
            <person name="Ohm R."/>
            <person name="Pangilinan J."/>
            <person name="Park H.-J."/>
            <person name="Ramirez L."/>
            <person name="Alfaro M."/>
            <person name="Sun H."/>
            <person name="Tritt A."/>
            <person name="Yoshinaga Y."/>
            <person name="Zwiers L.-H."/>
            <person name="Turgeon B.G."/>
            <person name="Goodwin S.B."/>
            <person name="Spatafora J.W."/>
            <person name="Crous P.W."/>
            <person name="Grigoriev I.V."/>
        </authorList>
    </citation>
    <scope>NUCLEOTIDE SEQUENCE</scope>
    <source>
        <strain evidence="6">CBS 394.84</strain>
    </source>
</reference>
<dbReference type="RefSeq" id="XP_040788890.1">
    <property type="nucleotide sequence ID" value="XM_040931919.1"/>
</dbReference>
<dbReference type="PANTHER" id="PTHR31001">
    <property type="entry name" value="UNCHARACTERIZED TRANSCRIPTIONAL REGULATORY PROTEIN"/>
    <property type="match status" value="1"/>
</dbReference>
<dbReference type="SUPFAM" id="SSF57701">
    <property type="entry name" value="Zn2/Cys6 DNA-binding domain"/>
    <property type="match status" value="1"/>
</dbReference>
<feature type="compositionally biased region" description="Low complexity" evidence="4">
    <location>
        <begin position="857"/>
        <end position="873"/>
    </location>
</feature>
<feature type="compositionally biased region" description="Low complexity" evidence="4">
    <location>
        <begin position="775"/>
        <end position="799"/>
    </location>
</feature>